<dbReference type="Proteomes" id="UP001231189">
    <property type="component" value="Unassembled WGS sequence"/>
</dbReference>
<gene>
    <name evidence="11" type="ORF">QYE76_052568</name>
</gene>
<keyword evidence="12" id="KW-1185">Reference proteome</keyword>
<evidence type="ECO:0000256" key="5">
    <source>
        <dbReference type="ARBA" id="ARBA00022692"/>
    </source>
</evidence>
<keyword evidence="6" id="KW-0732">Signal</keyword>
<dbReference type="AlphaFoldDB" id="A0AAD8SV96"/>
<reference evidence="11" key="1">
    <citation type="submission" date="2023-07" db="EMBL/GenBank/DDBJ databases">
        <title>A chromosome-level genome assembly of Lolium multiflorum.</title>
        <authorList>
            <person name="Chen Y."/>
            <person name="Copetti D."/>
            <person name="Kolliker R."/>
            <person name="Studer B."/>
        </authorList>
    </citation>
    <scope>NUCLEOTIDE SEQUENCE</scope>
    <source>
        <strain evidence="11">02402/16</strain>
        <tissue evidence="11">Leaf</tissue>
    </source>
</reference>
<dbReference type="GO" id="GO:0008250">
    <property type="term" value="C:oligosaccharyltransferase complex"/>
    <property type="evidence" value="ECO:0007669"/>
    <property type="project" value="UniProtKB-UniRule"/>
</dbReference>
<organism evidence="11 12">
    <name type="scientific">Lolium multiflorum</name>
    <name type="common">Italian ryegrass</name>
    <name type="synonym">Lolium perenne subsp. multiflorum</name>
    <dbReference type="NCBI Taxonomy" id="4521"/>
    <lineage>
        <taxon>Eukaryota</taxon>
        <taxon>Viridiplantae</taxon>
        <taxon>Streptophyta</taxon>
        <taxon>Embryophyta</taxon>
        <taxon>Tracheophyta</taxon>
        <taxon>Spermatophyta</taxon>
        <taxon>Magnoliopsida</taxon>
        <taxon>Liliopsida</taxon>
        <taxon>Poales</taxon>
        <taxon>Poaceae</taxon>
        <taxon>BOP clade</taxon>
        <taxon>Pooideae</taxon>
        <taxon>Poodae</taxon>
        <taxon>Poeae</taxon>
        <taxon>Poeae Chloroplast Group 2 (Poeae type)</taxon>
        <taxon>Loliodinae</taxon>
        <taxon>Loliinae</taxon>
        <taxon>Lolium</taxon>
    </lineage>
</organism>
<evidence type="ECO:0000256" key="8">
    <source>
        <dbReference type="ARBA" id="ARBA00022989"/>
    </source>
</evidence>
<protein>
    <recommendedName>
        <fullName evidence="10">Dolichyl-diphosphooligosaccharide--protein glycosyltransferase subunit 1</fullName>
    </recommendedName>
</protein>
<comment type="pathway">
    <text evidence="3 10">Protein modification; protein glycosylation.</text>
</comment>
<keyword evidence="8 10" id="KW-1133">Transmembrane helix</keyword>
<comment type="caution">
    <text evidence="11">The sequence shown here is derived from an EMBL/GenBank/DDBJ whole genome shotgun (WGS) entry which is preliminary data.</text>
</comment>
<evidence type="ECO:0000256" key="10">
    <source>
        <dbReference type="RuleBase" id="RU361143"/>
    </source>
</evidence>
<evidence type="ECO:0000256" key="2">
    <source>
        <dbReference type="ARBA" id="ARBA00004115"/>
    </source>
</evidence>
<comment type="function">
    <text evidence="1 10">Subunit of the oligosaccharyl transferase (OST) complex that catalyzes the initial transfer of a defined glycan (Glc(3)Man(9)GlcNAc(2) in eukaryotes) from the lipid carrier dolichol-pyrophosphate to an asparagine residue within an Asn-X-Ser/Thr consensus motif in nascent polypeptide chains, the first step in protein N-glycosylation. N-glycosylation occurs cotranslationally and the complex associates with the Sec61 complex at the channel-forming translocon complex that mediates protein translocation across the endoplasmic reticulum (ER). All subunits are required for a maximal enzyme activity.</text>
</comment>
<evidence type="ECO:0000256" key="4">
    <source>
        <dbReference type="ARBA" id="ARBA00008905"/>
    </source>
</evidence>
<comment type="subcellular location">
    <subcellularLocation>
        <location evidence="2 10">Endoplasmic reticulum membrane</location>
        <topology evidence="2 10">Single-pass type I membrane protein</topology>
    </subcellularLocation>
</comment>
<keyword evidence="9 10" id="KW-0472">Membrane</keyword>
<evidence type="ECO:0000256" key="1">
    <source>
        <dbReference type="ARBA" id="ARBA00002791"/>
    </source>
</evidence>
<keyword evidence="5 10" id="KW-0812">Transmembrane</keyword>
<comment type="subunit">
    <text evidence="10">Component of the oligosaccharyltransferase (OST) complex.</text>
</comment>
<dbReference type="PANTHER" id="PTHR21049:SF2">
    <property type="entry name" value="DOLICHYL-DIPHOSPHOOLIGOSACCHARIDE--PROTEIN GLYCOSYLTRANSFERASE SUBUNIT 1B"/>
    <property type="match status" value="1"/>
</dbReference>
<dbReference type="EMBL" id="JAUUTY010000003">
    <property type="protein sequence ID" value="KAK1664409.1"/>
    <property type="molecule type" value="Genomic_DNA"/>
</dbReference>
<dbReference type="Pfam" id="PF04597">
    <property type="entry name" value="Ribophorin_I"/>
    <property type="match status" value="1"/>
</dbReference>
<evidence type="ECO:0000256" key="6">
    <source>
        <dbReference type="ARBA" id="ARBA00022729"/>
    </source>
</evidence>
<dbReference type="PANTHER" id="PTHR21049">
    <property type="entry name" value="RIBOPHORIN I"/>
    <property type="match status" value="1"/>
</dbReference>
<accession>A0AAD8SV96</accession>
<evidence type="ECO:0000313" key="11">
    <source>
        <dbReference type="EMBL" id="KAK1664409.1"/>
    </source>
</evidence>
<feature type="transmembrane region" description="Helical" evidence="10">
    <location>
        <begin position="503"/>
        <end position="527"/>
    </location>
</feature>
<keyword evidence="7 10" id="KW-0256">Endoplasmic reticulum</keyword>
<evidence type="ECO:0000256" key="3">
    <source>
        <dbReference type="ARBA" id="ARBA00004922"/>
    </source>
</evidence>
<comment type="similarity">
    <text evidence="4 10">Belongs to the OST1 family.</text>
</comment>
<evidence type="ECO:0000256" key="7">
    <source>
        <dbReference type="ARBA" id="ARBA00022824"/>
    </source>
</evidence>
<evidence type="ECO:0000256" key="9">
    <source>
        <dbReference type="ARBA" id="ARBA00023136"/>
    </source>
</evidence>
<name>A0AAD8SV96_LOLMU</name>
<proteinExistence type="inferred from homology"/>
<sequence>MWMRRELRHLAMARRNSLTTVIADVWDKAKHLREAAEEEERHVCKAWKISSQVVRPETTTTATMAPPLPTSILLLLAVAFTVAAATATSPTAPEDGIRVVSAEKRIDLTGPIVKVYLTLKVHNPATGSDASHVLIAFTPLEAQHLAIVKATRAEGKRKKKVYVPLPVEPVDLAANAPDGARLYSVSLSAPLRPSETTTMEVFYVLTHSLEPFPAEITQSESQLVYYRDSALLLSPYHVLEQVTYVKMPSNRVESFTRVDPTARSGPEVKYGTYKDQLPYAYSPILVHHENNHPFAVVEELVRKVEISHWGNVQVTEQYKLKHGGARHKGVFSRLEYQSRQSISGASSFKNLLARLPPRVHSVYYRDEIGNISSSNLRTDSHKSELEFEPRYPLFGGWHCTFTIGYGMPLQDFLFESEDGRRFANLTFGCPLLNTVVDDLTIKIVLPEGSKSPQAVVPFLTEQHLETSYSYLDVVGRTTVVLKKKNVVGEHNVPFQVYYEFNPVFMLAEPLMLISAALLFFVACIAYLHMDLSIGKSQAS</sequence>
<evidence type="ECO:0000313" key="12">
    <source>
        <dbReference type="Proteomes" id="UP001231189"/>
    </source>
</evidence>
<dbReference type="InterPro" id="IPR007676">
    <property type="entry name" value="Ribophorin_I"/>
</dbReference>
<dbReference type="GO" id="GO:0018279">
    <property type="term" value="P:protein N-linked glycosylation via asparagine"/>
    <property type="evidence" value="ECO:0007669"/>
    <property type="project" value="TreeGrafter"/>
</dbReference>